<proteinExistence type="predicted"/>
<dbReference type="Proteomes" id="UP000295537">
    <property type="component" value="Unassembled WGS sequence"/>
</dbReference>
<keyword evidence="2" id="KW-1185">Reference proteome</keyword>
<dbReference type="Pfam" id="PF17311">
    <property type="entry name" value="DUF5358"/>
    <property type="match status" value="1"/>
</dbReference>
<comment type="caution">
    <text evidence="1">The sequence shown here is derived from an EMBL/GenBank/DDBJ whole genome shotgun (WGS) entry which is preliminary data.</text>
</comment>
<gene>
    <name evidence="1" type="ORF">EV693_10445</name>
</gene>
<name>A0A4V2SK21_9PAST</name>
<dbReference type="InterPro" id="IPR035279">
    <property type="entry name" value="DUF5358"/>
</dbReference>
<reference evidence="1 2" key="1">
    <citation type="submission" date="2019-03" db="EMBL/GenBank/DDBJ databases">
        <title>Genomic Encyclopedia of Type Strains, Phase IV (KMG-IV): sequencing the most valuable type-strain genomes for metagenomic binning, comparative biology and taxonomic classification.</title>
        <authorList>
            <person name="Goeker M."/>
        </authorList>
    </citation>
    <scope>NUCLEOTIDE SEQUENCE [LARGE SCALE GENOMIC DNA]</scope>
    <source>
        <strain evidence="1 2">DSM 16380</strain>
    </source>
</reference>
<dbReference type="EMBL" id="SLXJ01000004">
    <property type="protein sequence ID" value="TCP17816.1"/>
    <property type="molecule type" value="Genomic_DNA"/>
</dbReference>
<evidence type="ECO:0000313" key="1">
    <source>
        <dbReference type="EMBL" id="TCP17816.1"/>
    </source>
</evidence>
<organism evidence="1 2">
    <name type="scientific">Nicoletella semolina</name>
    <dbReference type="NCBI Taxonomy" id="271160"/>
    <lineage>
        <taxon>Bacteria</taxon>
        <taxon>Pseudomonadati</taxon>
        <taxon>Pseudomonadota</taxon>
        <taxon>Gammaproteobacteria</taxon>
        <taxon>Pasteurellales</taxon>
        <taxon>Pasteurellaceae</taxon>
        <taxon>Nicoletella</taxon>
    </lineage>
</organism>
<sequence length="104" mass="12591">MNNIEQCIFPELGQKNYQQVYNSLTEKDRLLMRYYREKVLEDLISLENIIKIAQDPESRDYFSKQVNKFNHQRASVSPELCDKFKIEYQQKYQQVQEMMNKDDG</sequence>
<accession>A0A4V2SK21</accession>
<dbReference type="AlphaFoldDB" id="A0A4V2SK21"/>
<protein>
    <submittedName>
        <fullName evidence="1">Uncharacterized protein</fullName>
    </submittedName>
</protein>
<dbReference type="OrthoDB" id="5691021at2"/>
<evidence type="ECO:0000313" key="2">
    <source>
        <dbReference type="Proteomes" id="UP000295537"/>
    </source>
</evidence>